<evidence type="ECO:0000313" key="1">
    <source>
        <dbReference type="EMBL" id="CAG7885276.1"/>
    </source>
</evidence>
<organism evidence="2">
    <name type="scientific">Brassica campestris</name>
    <name type="common">Field mustard</name>
    <dbReference type="NCBI Taxonomy" id="3711"/>
    <lineage>
        <taxon>Eukaryota</taxon>
        <taxon>Viridiplantae</taxon>
        <taxon>Streptophyta</taxon>
        <taxon>Embryophyta</taxon>
        <taxon>Tracheophyta</taxon>
        <taxon>Spermatophyta</taxon>
        <taxon>Magnoliopsida</taxon>
        <taxon>eudicotyledons</taxon>
        <taxon>Gunneridae</taxon>
        <taxon>Pentapetalae</taxon>
        <taxon>rosids</taxon>
        <taxon>malvids</taxon>
        <taxon>Brassicales</taxon>
        <taxon>Brassicaceae</taxon>
        <taxon>Brassiceae</taxon>
        <taxon>Brassica</taxon>
    </lineage>
</organism>
<evidence type="ECO:0000313" key="2">
    <source>
        <dbReference type="EMBL" id="VDC84289.1"/>
    </source>
</evidence>
<reference evidence="2" key="1">
    <citation type="submission" date="2018-11" db="EMBL/GenBank/DDBJ databases">
        <authorList>
            <consortium name="Genoscope - CEA"/>
            <person name="William W."/>
        </authorList>
    </citation>
    <scope>NUCLEOTIDE SEQUENCE</scope>
</reference>
<dbReference type="Proteomes" id="UP000694005">
    <property type="component" value="Chromosome A03"/>
</dbReference>
<feature type="non-terminal residue" evidence="2">
    <location>
        <position position="1"/>
    </location>
</feature>
<name>A0A3P6A3Q9_BRACM</name>
<sequence length="78" mass="9308">VDIAKHTGETFWTYTRSSNLLTSDMQWNQDKIETFLPHLLRRFKCYNQVSRKLRTPLFGNHYSLECTLPDQDISLQRC</sequence>
<accession>A0A3P6A3Q9</accession>
<proteinExistence type="predicted"/>
<dbReference type="AlphaFoldDB" id="A0A3P6A3Q9"/>
<dbReference type="Gramene" id="A03p66190.2_BraZ1">
    <property type="protein sequence ID" value="A03p66190.2_BraZ1.CDS"/>
    <property type="gene ID" value="A03g66190.2_BraZ1"/>
</dbReference>
<dbReference type="EMBL" id="LR031572">
    <property type="protein sequence ID" value="VDC84289.1"/>
    <property type="molecule type" value="Genomic_DNA"/>
</dbReference>
<feature type="non-terminal residue" evidence="2">
    <location>
        <position position="78"/>
    </location>
</feature>
<dbReference type="EMBL" id="LS974619">
    <property type="protein sequence ID" value="CAG7885276.1"/>
    <property type="molecule type" value="Genomic_DNA"/>
</dbReference>
<gene>
    <name evidence="2" type="ORF">BRAA03T15507Z</name>
    <name evidence="1" type="ORF">BRAPAZ1V2_A03P66190.2</name>
</gene>
<protein>
    <submittedName>
        <fullName evidence="1">Uncharacterized protein</fullName>
    </submittedName>
</protein>